<dbReference type="InParanoid" id="A0A024G8B1"/>
<evidence type="ECO:0000313" key="2">
    <source>
        <dbReference type="Proteomes" id="UP000053237"/>
    </source>
</evidence>
<keyword evidence="2" id="KW-1185">Reference proteome</keyword>
<evidence type="ECO:0000313" key="1">
    <source>
        <dbReference type="EMBL" id="CCI43116.1"/>
    </source>
</evidence>
<protein>
    <submittedName>
        <fullName evidence="1">Uncharacterized protein</fullName>
    </submittedName>
</protein>
<accession>A0A024G8B1</accession>
<dbReference type="AlphaFoldDB" id="A0A024G8B1"/>
<dbReference type="EMBL" id="CAIX01000044">
    <property type="protein sequence ID" value="CCI43116.1"/>
    <property type="molecule type" value="Genomic_DNA"/>
</dbReference>
<reference evidence="1 2" key="1">
    <citation type="submission" date="2012-05" db="EMBL/GenBank/DDBJ databases">
        <title>Recombination and specialization in a pathogen metapopulation.</title>
        <authorList>
            <person name="Gardiner A."/>
            <person name="Kemen E."/>
            <person name="Schultz-Larsen T."/>
            <person name="MacLean D."/>
            <person name="Van Oosterhout C."/>
            <person name="Jones J.D.G."/>
        </authorList>
    </citation>
    <scope>NUCLEOTIDE SEQUENCE [LARGE SCALE GENOMIC DNA]</scope>
    <source>
        <strain evidence="1 2">Ac Nc2</strain>
    </source>
</reference>
<comment type="caution">
    <text evidence="1">The sequence shown here is derived from an EMBL/GenBank/DDBJ whole genome shotgun (WGS) entry which is preliminary data.</text>
</comment>
<organism evidence="1 2">
    <name type="scientific">Albugo candida</name>
    <dbReference type="NCBI Taxonomy" id="65357"/>
    <lineage>
        <taxon>Eukaryota</taxon>
        <taxon>Sar</taxon>
        <taxon>Stramenopiles</taxon>
        <taxon>Oomycota</taxon>
        <taxon>Peronosporomycetes</taxon>
        <taxon>Albuginales</taxon>
        <taxon>Albuginaceae</taxon>
        <taxon>Albugo</taxon>
    </lineage>
</organism>
<gene>
    <name evidence="1" type="ORF">BN9_039000</name>
</gene>
<dbReference type="Proteomes" id="UP000053237">
    <property type="component" value="Unassembled WGS sequence"/>
</dbReference>
<sequence length="113" mass="13094">MSTMVNLSVLYCFDQLSVWMHGFSQSWKKRLDYQAESSISFMAHCYYLQNRHSWELLESIFMHEVVRMVKGFKVATGPRITTSFFRIVMKLTQSTRSLGLSGNQSAYISSCKS</sequence>
<proteinExistence type="predicted"/>
<name>A0A024G8B1_9STRA</name>